<dbReference type="PANTHER" id="PTHR31025:SF27">
    <property type="entry name" value="SI:CH211-193K19.2-RELATED"/>
    <property type="match status" value="1"/>
</dbReference>
<dbReference type="PANTHER" id="PTHR31025">
    <property type="entry name" value="SI:CH211-196P9.1-RELATED"/>
    <property type="match status" value="1"/>
</dbReference>
<reference evidence="1 2" key="1">
    <citation type="submission" date="2021-06" db="EMBL/GenBank/DDBJ databases">
        <authorList>
            <person name="Palmer J.M."/>
        </authorList>
    </citation>
    <scope>NUCLEOTIDE SEQUENCE [LARGE SCALE GENOMIC DNA]</scope>
    <source>
        <strain evidence="2">if_2019</strain>
        <tissue evidence="1">Muscle</tissue>
    </source>
</reference>
<evidence type="ECO:0000313" key="2">
    <source>
        <dbReference type="Proteomes" id="UP001482620"/>
    </source>
</evidence>
<organism evidence="1 2">
    <name type="scientific">Ilyodon furcidens</name>
    <name type="common">goldbreast splitfin</name>
    <dbReference type="NCBI Taxonomy" id="33524"/>
    <lineage>
        <taxon>Eukaryota</taxon>
        <taxon>Metazoa</taxon>
        <taxon>Chordata</taxon>
        <taxon>Craniata</taxon>
        <taxon>Vertebrata</taxon>
        <taxon>Euteleostomi</taxon>
        <taxon>Actinopterygii</taxon>
        <taxon>Neopterygii</taxon>
        <taxon>Teleostei</taxon>
        <taxon>Neoteleostei</taxon>
        <taxon>Acanthomorphata</taxon>
        <taxon>Ovalentaria</taxon>
        <taxon>Atherinomorphae</taxon>
        <taxon>Cyprinodontiformes</taxon>
        <taxon>Goodeidae</taxon>
        <taxon>Ilyodon</taxon>
    </lineage>
</organism>
<comment type="caution">
    <text evidence="1">The sequence shown here is derived from an EMBL/GenBank/DDBJ whole genome shotgun (WGS) entry which is preliminary data.</text>
</comment>
<dbReference type="Proteomes" id="UP001482620">
    <property type="component" value="Unassembled WGS sequence"/>
</dbReference>
<dbReference type="EMBL" id="JAHRIQ010081059">
    <property type="protein sequence ID" value="MEQ2246508.1"/>
    <property type="molecule type" value="Genomic_DNA"/>
</dbReference>
<protein>
    <submittedName>
        <fullName evidence="1">Uncharacterized protein</fullName>
    </submittedName>
</protein>
<sequence>MAQTFSLRRQEVVEKELHVVELKARWPALFTVDEINCEFQRITTVPLQPRFLVSLDKHHSKLIEIIRNKGGIVREKTRDILKVLDQP</sequence>
<proteinExistence type="predicted"/>
<keyword evidence="2" id="KW-1185">Reference proteome</keyword>
<name>A0ABV0UQT8_9TELE</name>
<gene>
    <name evidence="1" type="ORF">ILYODFUR_039242</name>
</gene>
<accession>A0ABV0UQT8</accession>
<evidence type="ECO:0000313" key="1">
    <source>
        <dbReference type="EMBL" id="MEQ2246508.1"/>
    </source>
</evidence>